<dbReference type="GO" id="GO:0003682">
    <property type="term" value="F:chromatin binding"/>
    <property type="evidence" value="ECO:0007669"/>
    <property type="project" value="InterPro"/>
</dbReference>
<reference evidence="2" key="1">
    <citation type="submission" date="2022-07" db="EMBL/GenBank/DDBJ databases">
        <authorList>
            <person name="Macas J."/>
            <person name="Novak P."/>
            <person name="Neumann P."/>
        </authorList>
    </citation>
    <scope>NUCLEOTIDE SEQUENCE</scope>
</reference>
<dbReference type="InterPro" id="IPR001025">
    <property type="entry name" value="BAH_dom"/>
</dbReference>
<proteinExistence type="predicted"/>
<evidence type="ECO:0000313" key="3">
    <source>
        <dbReference type="Proteomes" id="UP001152523"/>
    </source>
</evidence>
<gene>
    <name evidence="2" type="ORF">CEPIT_LOCUS4178</name>
</gene>
<dbReference type="InterPro" id="IPR043151">
    <property type="entry name" value="BAH_sf"/>
</dbReference>
<keyword evidence="3" id="KW-1185">Reference proteome</keyword>
<dbReference type="Proteomes" id="UP001152523">
    <property type="component" value="Unassembled WGS sequence"/>
</dbReference>
<dbReference type="Gene3D" id="2.30.30.490">
    <property type="match status" value="1"/>
</dbReference>
<dbReference type="FunFam" id="2.30.30.490:FF:000017">
    <property type="entry name" value="Bromo-adjacent homology (BAH) domain-containing protein"/>
    <property type="match status" value="1"/>
</dbReference>
<sequence>MTSSTGAALQDTPKSTSKLDICEGLEFLWGKKRGVGGKRKEVQFYESFTYDGIGYALYDCVYMHKEGEPEPYIGKLIKIWENADRSKKIKLQWFFRPSEILNYLKDETFMGNEIFLASGEGHGLSNVNPLEAIAGKCNVVCISEDKRNRQPSEEELKAADYIFYRVFDVAKLTLDQIGDSDIVGGLEGVSHMVQGAFVGGENANCK</sequence>
<evidence type="ECO:0000259" key="1">
    <source>
        <dbReference type="PROSITE" id="PS51038"/>
    </source>
</evidence>
<dbReference type="GO" id="GO:0003723">
    <property type="term" value="F:RNA binding"/>
    <property type="evidence" value="ECO:0007669"/>
    <property type="project" value="TreeGrafter"/>
</dbReference>
<feature type="domain" description="BAH" evidence="1">
    <location>
        <begin position="53"/>
        <end position="178"/>
    </location>
</feature>
<name>A0AAV0CCX3_9ASTE</name>
<accession>A0AAV0CCX3</accession>
<protein>
    <recommendedName>
        <fullName evidence="1">BAH domain-containing protein</fullName>
    </recommendedName>
</protein>
<dbReference type="AlphaFoldDB" id="A0AAV0CCX3"/>
<comment type="caution">
    <text evidence="2">The sequence shown here is derived from an EMBL/GenBank/DDBJ whole genome shotgun (WGS) entry which is preliminary data.</text>
</comment>
<dbReference type="PANTHER" id="PTHR47073:SF9">
    <property type="entry name" value="BAH DOMAIN-CONTAINING PROTEIN"/>
    <property type="match status" value="1"/>
</dbReference>
<dbReference type="EMBL" id="CAMAPF010000021">
    <property type="protein sequence ID" value="CAH9072040.1"/>
    <property type="molecule type" value="Genomic_DNA"/>
</dbReference>
<dbReference type="PANTHER" id="PTHR47073">
    <property type="entry name" value="PROTEIN ANTI-SILENCING 1"/>
    <property type="match status" value="1"/>
</dbReference>
<dbReference type="Pfam" id="PF01426">
    <property type="entry name" value="BAH"/>
    <property type="match status" value="1"/>
</dbReference>
<dbReference type="SMART" id="SM00439">
    <property type="entry name" value="BAH"/>
    <property type="match status" value="1"/>
</dbReference>
<evidence type="ECO:0000313" key="2">
    <source>
        <dbReference type="EMBL" id="CAH9072040.1"/>
    </source>
</evidence>
<dbReference type="PROSITE" id="PS51038">
    <property type="entry name" value="BAH"/>
    <property type="match status" value="1"/>
</dbReference>
<organism evidence="2 3">
    <name type="scientific">Cuscuta epithymum</name>
    <dbReference type="NCBI Taxonomy" id="186058"/>
    <lineage>
        <taxon>Eukaryota</taxon>
        <taxon>Viridiplantae</taxon>
        <taxon>Streptophyta</taxon>
        <taxon>Embryophyta</taxon>
        <taxon>Tracheophyta</taxon>
        <taxon>Spermatophyta</taxon>
        <taxon>Magnoliopsida</taxon>
        <taxon>eudicotyledons</taxon>
        <taxon>Gunneridae</taxon>
        <taxon>Pentapetalae</taxon>
        <taxon>asterids</taxon>
        <taxon>lamiids</taxon>
        <taxon>Solanales</taxon>
        <taxon>Convolvulaceae</taxon>
        <taxon>Cuscuteae</taxon>
        <taxon>Cuscuta</taxon>
        <taxon>Cuscuta subgen. Cuscuta</taxon>
    </lineage>
</organism>